<dbReference type="Proteomes" id="UP000030697">
    <property type="component" value="Unassembled WGS sequence"/>
</dbReference>
<accession>W7JS14</accession>
<gene>
    <name evidence="1" type="ORF">C923_01676</name>
</gene>
<proteinExistence type="predicted"/>
<dbReference type="AlphaFoldDB" id="W7JS14"/>
<evidence type="ECO:0000313" key="2">
    <source>
        <dbReference type="Proteomes" id="UP000030697"/>
    </source>
</evidence>
<sequence>MIIIVCIIKIIMKIKNTTENIYNIKNILFHMRTNLTVTLYVINNTSLHFVNEELC</sequence>
<protein>
    <submittedName>
        <fullName evidence="1">Uncharacterized protein</fullName>
    </submittedName>
</protein>
<dbReference type="EMBL" id="KE124482">
    <property type="protein sequence ID" value="EWC77654.1"/>
    <property type="molecule type" value="Genomic_DNA"/>
</dbReference>
<reference evidence="1 2" key="1">
    <citation type="submission" date="2013-02" db="EMBL/GenBank/DDBJ databases">
        <title>The Genome Sequence of Plasmodium falciparum UGT5.1.</title>
        <authorList>
            <consortium name="The Broad Institute Genome Sequencing Platform"/>
            <consortium name="The Broad Institute Genome Sequencing Center for Infectious Disease"/>
            <person name="Neafsey D."/>
            <person name="Cheeseman I."/>
            <person name="Volkman S."/>
            <person name="Adams J."/>
            <person name="Walker B."/>
            <person name="Young S.K."/>
            <person name="Zeng Q."/>
            <person name="Gargeya S."/>
            <person name="Fitzgerald M."/>
            <person name="Haas B."/>
            <person name="Abouelleil A."/>
            <person name="Alvarado L."/>
            <person name="Arachchi H.M."/>
            <person name="Berlin A.M."/>
            <person name="Chapman S.B."/>
            <person name="Dewar J."/>
            <person name="Goldberg J."/>
            <person name="Griggs A."/>
            <person name="Gujja S."/>
            <person name="Hansen M."/>
            <person name="Howarth C."/>
            <person name="Imamovic A."/>
            <person name="Larimer J."/>
            <person name="McCowan C."/>
            <person name="Murphy C."/>
            <person name="Neiman D."/>
            <person name="Pearson M."/>
            <person name="Priest M."/>
            <person name="Roberts A."/>
            <person name="Saif S."/>
            <person name="Shea T."/>
            <person name="Sisk P."/>
            <person name="Sykes S."/>
            <person name="Wortman J."/>
            <person name="Nusbaum C."/>
            <person name="Birren B."/>
        </authorList>
    </citation>
    <scope>NUCLEOTIDE SEQUENCE [LARGE SCALE GENOMIC DNA]</scope>
    <source>
        <strain evidence="1 2">UGT5.1</strain>
    </source>
</reference>
<name>W7JS14_PLAFA</name>
<evidence type="ECO:0000313" key="1">
    <source>
        <dbReference type="EMBL" id="EWC77654.1"/>
    </source>
</evidence>
<organism evidence="1 2">
    <name type="scientific">Plasmodium falciparum UGT5.1</name>
    <dbReference type="NCBI Taxonomy" id="1237627"/>
    <lineage>
        <taxon>Eukaryota</taxon>
        <taxon>Sar</taxon>
        <taxon>Alveolata</taxon>
        <taxon>Apicomplexa</taxon>
        <taxon>Aconoidasida</taxon>
        <taxon>Haemosporida</taxon>
        <taxon>Plasmodiidae</taxon>
        <taxon>Plasmodium</taxon>
        <taxon>Plasmodium (Laverania)</taxon>
    </lineage>
</organism>